<evidence type="ECO:0000256" key="5">
    <source>
        <dbReference type="ARBA" id="ARBA00022989"/>
    </source>
</evidence>
<dbReference type="Pfam" id="PF19300">
    <property type="entry name" value="BPD_transp_1_N"/>
    <property type="match status" value="1"/>
</dbReference>
<evidence type="ECO:0000256" key="2">
    <source>
        <dbReference type="ARBA" id="ARBA00022448"/>
    </source>
</evidence>
<evidence type="ECO:0000256" key="6">
    <source>
        <dbReference type="ARBA" id="ARBA00023136"/>
    </source>
</evidence>
<protein>
    <submittedName>
        <fullName evidence="9">Glutathione ABC transporter permease</fullName>
    </submittedName>
</protein>
<feature type="transmembrane region" description="Helical" evidence="7">
    <location>
        <begin position="274"/>
        <end position="296"/>
    </location>
</feature>
<feature type="transmembrane region" description="Helical" evidence="7">
    <location>
        <begin position="12"/>
        <end position="31"/>
    </location>
</feature>
<dbReference type="EMBL" id="LAQL01000020">
    <property type="protein sequence ID" value="KLN59059.1"/>
    <property type="molecule type" value="Genomic_DNA"/>
</dbReference>
<dbReference type="PATRIC" id="fig|1489064.4.peg.1743"/>
<proteinExistence type="inferred from homology"/>
<keyword evidence="10" id="KW-1185">Reference proteome</keyword>
<dbReference type="InterPro" id="IPR035906">
    <property type="entry name" value="MetI-like_sf"/>
</dbReference>
<dbReference type="Pfam" id="PF00528">
    <property type="entry name" value="BPD_transp_1"/>
    <property type="match status" value="1"/>
</dbReference>
<feature type="transmembrane region" description="Helical" evidence="7">
    <location>
        <begin position="232"/>
        <end position="254"/>
    </location>
</feature>
<dbReference type="PANTHER" id="PTHR43163:SF6">
    <property type="entry name" value="DIPEPTIDE TRANSPORT SYSTEM PERMEASE PROTEIN DPPB-RELATED"/>
    <property type="match status" value="1"/>
</dbReference>
<dbReference type="InterPro" id="IPR000515">
    <property type="entry name" value="MetI-like"/>
</dbReference>
<dbReference type="Gene3D" id="1.10.3720.10">
    <property type="entry name" value="MetI-like"/>
    <property type="match status" value="1"/>
</dbReference>
<accession>A0A0H2M979</accession>
<dbReference type="Proteomes" id="UP000035444">
    <property type="component" value="Unassembled WGS sequence"/>
</dbReference>
<comment type="subcellular location">
    <subcellularLocation>
        <location evidence="1 7">Cell membrane</location>
        <topology evidence="1 7">Multi-pass membrane protein</topology>
    </subcellularLocation>
</comment>
<keyword evidence="2 7" id="KW-0813">Transport</keyword>
<dbReference type="STRING" id="1489064.WH96_19580"/>
<sequence>MLLRYIFYRSLMLIPVSISISVVIFLIVHLLPGDPIDNLIRVGSSPDDRLALITKYGLDQPLFVQYYRWISAMFQGDFGEAIVLRRPVADLISQNLPYSLTLGGLAFAFSSIVGIILGTISATTRSAIVKQFMRGFILLGSTVPGFWLALLMILFFAVQLQWFPVSGAKGWDSLVLPVLTIGFGGVALVARVTRVALLDVRREDFVTLLHAKGLSMRTILVRHLMPHAMLPVVTILALRIGWILGGAVTVEFVFGRPGLGLLLIRALGQRDYPVVQGCLLMLALAVMLGTLIGDVAQAAMDPRIREEKT</sequence>
<dbReference type="InterPro" id="IPR045621">
    <property type="entry name" value="BPD_transp_1_N"/>
</dbReference>
<keyword evidence="3" id="KW-1003">Cell membrane</keyword>
<keyword evidence="4 7" id="KW-0812">Transmembrane</keyword>
<dbReference type="GO" id="GO:0005886">
    <property type="term" value="C:plasma membrane"/>
    <property type="evidence" value="ECO:0007669"/>
    <property type="project" value="UniProtKB-SubCell"/>
</dbReference>
<comment type="caution">
    <text evidence="9">The sequence shown here is derived from an EMBL/GenBank/DDBJ whole genome shotgun (WGS) entry which is preliminary data.</text>
</comment>
<dbReference type="SUPFAM" id="SSF161098">
    <property type="entry name" value="MetI-like"/>
    <property type="match status" value="1"/>
</dbReference>
<dbReference type="AlphaFoldDB" id="A0A0H2M979"/>
<organism evidence="9 10">
    <name type="scientific">Kiloniella spongiae</name>
    <dbReference type="NCBI Taxonomy" id="1489064"/>
    <lineage>
        <taxon>Bacteria</taxon>
        <taxon>Pseudomonadati</taxon>
        <taxon>Pseudomonadota</taxon>
        <taxon>Alphaproteobacteria</taxon>
        <taxon>Rhodospirillales</taxon>
        <taxon>Kiloniellaceae</taxon>
        <taxon>Kiloniella</taxon>
    </lineage>
</organism>
<dbReference type="PANTHER" id="PTHR43163">
    <property type="entry name" value="DIPEPTIDE TRANSPORT SYSTEM PERMEASE PROTEIN DPPB-RELATED"/>
    <property type="match status" value="1"/>
</dbReference>
<dbReference type="CDD" id="cd06261">
    <property type="entry name" value="TM_PBP2"/>
    <property type="match status" value="1"/>
</dbReference>
<evidence type="ECO:0000256" key="3">
    <source>
        <dbReference type="ARBA" id="ARBA00022475"/>
    </source>
</evidence>
<feature type="transmembrane region" description="Helical" evidence="7">
    <location>
        <begin position="136"/>
        <end position="162"/>
    </location>
</feature>
<feature type="transmembrane region" description="Helical" evidence="7">
    <location>
        <begin position="174"/>
        <end position="192"/>
    </location>
</feature>
<name>A0A0H2M979_9PROT</name>
<comment type="similarity">
    <text evidence="7">Belongs to the binding-protein-dependent transport system permease family.</text>
</comment>
<dbReference type="OrthoDB" id="9807402at2"/>
<feature type="transmembrane region" description="Helical" evidence="7">
    <location>
        <begin position="100"/>
        <end position="124"/>
    </location>
</feature>
<dbReference type="RefSeq" id="WP_047765936.1">
    <property type="nucleotide sequence ID" value="NZ_LAQL01000020.1"/>
</dbReference>
<evidence type="ECO:0000256" key="4">
    <source>
        <dbReference type="ARBA" id="ARBA00022692"/>
    </source>
</evidence>
<keyword evidence="6 7" id="KW-0472">Membrane</keyword>
<evidence type="ECO:0000256" key="1">
    <source>
        <dbReference type="ARBA" id="ARBA00004651"/>
    </source>
</evidence>
<keyword evidence="5 7" id="KW-1133">Transmembrane helix</keyword>
<dbReference type="PROSITE" id="PS50928">
    <property type="entry name" value="ABC_TM1"/>
    <property type="match status" value="1"/>
</dbReference>
<dbReference type="GO" id="GO:0071916">
    <property type="term" value="F:dipeptide transmembrane transporter activity"/>
    <property type="evidence" value="ECO:0007669"/>
    <property type="project" value="TreeGrafter"/>
</dbReference>
<evidence type="ECO:0000259" key="8">
    <source>
        <dbReference type="PROSITE" id="PS50928"/>
    </source>
</evidence>
<evidence type="ECO:0000313" key="10">
    <source>
        <dbReference type="Proteomes" id="UP000035444"/>
    </source>
</evidence>
<evidence type="ECO:0000313" key="9">
    <source>
        <dbReference type="EMBL" id="KLN59059.1"/>
    </source>
</evidence>
<gene>
    <name evidence="9" type="ORF">WH96_19580</name>
</gene>
<feature type="domain" description="ABC transmembrane type-1" evidence="8">
    <location>
        <begin position="96"/>
        <end position="293"/>
    </location>
</feature>
<evidence type="ECO:0000256" key="7">
    <source>
        <dbReference type="RuleBase" id="RU363032"/>
    </source>
</evidence>
<reference evidence="9 10" key="1">
    <citation type="submission" date="2015-03" db="EMBL/GenBank/DDBJ databases">
        <title>Genome Sequence of Kiloniella spongiae MEBiC09566, isolated from a marine sponge.</title>
        <authorList>
            <person name="Shao Z."/>
            <person name="Wang L."/>
            <person name="Li X."/>
        </authorList>
    </citation>
    <scope>NUCLEOTIDE SEQUENCE [LARGE SCALE GENOMIC DNA]</scope>
    <source>
        <strain evidence="9 10">MEBiC09566</strain>
    </source>
</reference>